<protein>
    <submittedName>
        <fullName evidence="1">Uncharacterized protein</fullName>
    </submittedName>
</protein>
<feature type="non-terminal residue" evidence="1">
    <location>
        <position position="1"/>
    </location>
</feature>
<accession>G0QKL4</accession>
<keyword evidence="2" id="KW-1185">Reference proteome</keyword>
<dbReference type="OrthoDB" id="324136at2759"/>
<dbReference type="RefSeq" id="XP_004039550.1">
    <property type="nucleotide sequence ID" value="XM_004039502.1"/>
</dbReference>
<dbReference type="Proteomes" id="UP000008983">
    <property type="component" value="Unassembled WGS sequence"/>
</dbReference>
<reference evidence="1 2" key="1">
    <citation type="submission" date="2011-07" db="EMBL/GenBank/DDBJ databases">
        <authorList>
            <person name="Coyne R."/>
            <person name="Brami D."/>
            <person name="Johnson J."/>
            <person name="Hostetler J."/>
            <person name="Hannick L."/>
            <person name="Clark T."/>
            <person name="Cassidy-Hanley D."/>
            <person name="Inman J."/>
        </authorList>
    </citation>
    <scope>NUCLEOTIDE SEQUENCE [LARGE SCALE GENOMIC DNA]</scope>
    <source>
        <strain evidence="1 2">G5</strain>
    </source>
</reference>
<gene>
    <name evidence="1" type="ORF">IMG5_019300</name>
</gene>
<evidence type="ECO:0000313" key="1">
    <source>
        <dbReference type="EMBL" id="EGR34246.1"/>
    </source>
</evidence>
<dbReference type="AlphaFoldDB" id="G0QKL4"/>
<dbReference type="InParanoid" id="G0QKL4"/>
<sequence>STLNQQLNDSDIKNIEPVQIQLDDVILTGWPNQPLEVTFNPEIYDIYSIKLIQKLQNGQQKEEQELDNEAIFQSRDLKDLGGCRTFQTKAAVEPVFKTTTNFQGNNMYERFEEVITFDTYKKMYIVSNSFQVYSLYYSESTQFEIDNASINYDPDSSFQQVLNIPKELTSPDTKIIAKMSAIQHDKYGYIFCKFGAVRFSASSINYLSRNDFILQESFIKRTEIFSVYKDHNNYIYAATSEGIDIYTLDEKFTLKFLKSLTTVQLRQYHQVQKMDIRKIQIVKQGDNELILLLENQFGIHVLQNINNNAPWAYKYFIFLRRIQNFDATGFTLAAVLSTKNYQFGVEIFFDQQNYYQNQQIYYFQHKKLYYFFKKVLKMMSQKQVVLNLILIAGLEFG</sequence>
<proteinExistence type="predicted"/>
<dbReference type="EMBL" id="GL983173">
    <property type="protein sequence ID" value="EGR34246.1"/>
    <property type="molecule type" value="Genomic_DNA"/>
</dbReference>
<name>G0QKL4_ICHMU</name>
<evidence type="ECO:0000313" key="2">
    <source>
        <dbReference type="Proteomes" id="UP000008983"/>
    </source>
</evidence>
<organism evidence="1 2">
    <name type="scientific">Ichthyophthirius multifiliis</name>
    <name type="common">White spot disease agent</name>
    <name type="synonym">Ich</name>
    <dbReference type="NCBI Taxonomy" id="5932"/>
    <lineage>
        <taxon>Eukaryota</taxon>
        <taxon>Sar</taxon>
        <taxon>Alveolata</taxon>
        <taxon>Ciliophora</taxon>
        <taxon>Intramacronucleata</taxon>
        <taxon>Oligohymenophorea</taxon>
        <taxon>Hymenostomatida</taxon>
        <taxon>Ophryoglenina</taxon>
        <taxon>Ichthyophthirius</taxon>
    </lineage>
</organism>
<dbReference type="GeneID" id="14910435"/>